<dbReference type="EMBL" id="FOTR01000004">
    <property type="protein sequence ID" value="SFL82872.1"/>
    <property type="molecule type" value="Genomic_DNA"/>
</dbReference>
<dbReference type="NCBIfam" id="TIGR02896">
    <property type="entry name" value="spore_III_AF"/>
    <property type="match status" value="1"/>
</dbReference>
<evidence type="ECO:0000313" key="2">
    <source>
        <dbReference type="EMBL" id="SFL82872.1"/>
    </source>
</evidence>
<dbReference type="InterPro" id="IPR014245">
    <property type="entry name" value="Spore_III_AF"/>
</dbReference>
<dbReference type="Proteomes" id="UP000198565">
    <property type="component" value="Unassembled WGS sequence"/>
</dbReference>
<accession>A0A1I4KVP8</accession>
<keyword evidence="3" id="KW-1185">Reference proteome</keyword>
<keyword evidence="1" id="KW-0812">Transmembrane</keyword>
<evidence type="ECO:0000256" key="1">
    <source>
        <dbReference type="SAM" id="Phobius"/>
    </source>
</evidence>
<dbReference type="STRING" id="334253.SAMN04487943_104193"/>
<evidence type="ECO:0000313" key="3">
    <source>
        <dbReference type="Proteomes" id="UP000198565"/>
    </source>
</evidence>
<dbReference type="OrthoDB" id="2375554at2"/>
<feature type="transmembrane region" description="Helical" evidence="1">
    <location>
        <begin position="28"/>
        <end position="48"/>
    </location>
</feature>
<dbReference type="AlphaFoldDB" id="A0A1I4KVP8"/>
<gene>
    <name evidence="2" type="ORF">SAMN04487943_104193</name>
</gene>
<name>A0A1I4KVP8_9BACI</name>
<organism evidence="2 3">
    <name type="scientific">Gracilibacillus orientalis</name>
    <dbReference type="NCBI Taxonomy" id="334253"/>
    <lineage>
        <taxon>Bacteria</taxon>
        <taxon>Bacillati</taxon>
        <taxon>Bacillota</taxon>
        <taxon>Bacilli</taxon>
        <taxon>Bacillales</taxon>
        <taxon>Bacillaceae</taxon>
        <taxon>Gracilibacillus</taxon>
    </lineage>
</organism>
<keyword evidence="1" id="KW-1133">Transmembrane helix</keyword>
<keyword evidence="1" id="KW-0472">Membrane</keyword>
<proteinExistence type="predicted"/>
<sequence length="198" mass="22501">MQIIIYMILAMIVDLILPSSTLKQYVKLVVGLLLILIILQPLLSIFNVDVHKMVDQLIATNSDPSVESKIENGMNQQKSEIEQIQSAYVLEEMVVQMENIVEEELQETYNYQIVDLEANWASNPTSEENELERIYVKLANKDDTSARVEEVNIQIGDSLPQASESPPQDITEIKNFLADQWGVEEDIIHIGWKEELGA</sequence>
<feature type="transmembrane region" description="Helical" evidence="1">
    <location>
        <begin position="5"/>
        <end position="22"/>
    </location>
</feature>
<dbReference type="Pfam" id="PF09581">
    <property type="entry name" value="Spore_III_AF"/>
    <property type="match status" value="1"/>
</dbReference>
<protein>
    <submittedName>
        <fullName evidence="2">Stage III sporulation protein AF</fullName>
    </submittedName>
</protein>
<reference evidence="3" key="1">
    <citation type="submission" date="2016-10" db="EMBL/GenBank/DDBJ databases">
        <authorList>
            <person name="Varghese N."/>
            <person name="Submissions S."/>
        </authorList>
    </citation>
    <scope>NUCLEOTIDE SEQUENCE [LARGE SCALE GENOMIC DNA]</scope>
    <source>
        <strain evidence="3">CGMCC 1.4250</strain>
    </source>
</reference>